<reference evidence="1" key="1">
    <citation type="journal article" date="2014" name="Front. Microbiol.">
        <title>High frequency of phylogenetically diverse reductive dehalogenase-homologous genes in deep subseafloor sedimentary metagenomes.</title>
        <authorList>
            <person name="Kawai M."/>
            <person name="Futagami T."/>
            <person name="Toyoda A."/>
            <person name="Takaki Y."/>
            <person name="Nishi S."/>
            <person name="Hori S."/>
            <person name="Arai W."/>
            <person name="Tsubouchi T."/>
            <person name="Morono Y."/>
            <person name="Uchiyama I."/>
            <person name="Ito T."/>
            <person name="Fujiyama A."/>
            <person name="Inagaki F."/>
            <person name="Takami H."/>
        </authorList>
    </citation>
    <scope>NUCLEOTIDE SEQUENCE</scope>
    <source>
        <strain evidence="1">Expedition CK06-06</strain>
    </source>
</reference>
<organism evidence="1">
    <name type="scientific">marine sediment metagenome</name>
    <dbReference type="NCBI Taxonomy" id="412755"/>
    <lineage>
        <taxon>unclassified sequences</taxon>
        <taxon>metagenomes</taxon>
        <taxon>ecological metagenomes</taxon>
    </lineage>
</organism>
<comment type="caution">
    <text evidence="1">The sequence shown here is derived from an EMBL/GenBank/DDBJ whole genome shotgun (WGS) entry which is preliminary data.</text>
</comment>
<accession>X1FNI4</accession>
<protein>
    <submittedName>
        <fullName evidence="1">Uncharacterized protein</fullName>
    </submittedName>
</protein>
<dbReference type="EMBL" id="BARU01013203">
    <property type="protein sequence ID" value="GAH34060.1"/>
    <property type="molecule type" value="Genomic_DNA"/>
</dbReference>
<proteinExistence type="predicted"/>
<gene>
    <name evidence="1" type="ORF">S03H2_23973</name>
</gene>
<sequence length="140" mass="15030">PILIQSAVFSSLLLPPCALRVYKKITAPLSLNKGEENATVIPYGSVIYHWANGITEVYGPDNERIFIARDSEATMIAAPGGLKPATHICHVPSGALVDEAGLPPPWDESSKITKVYLKDEGKILTIIEKSEDFVAVSGGE</sequence>
<name>X1FNI4_9ZZZZ</name>
<dbReference type="AlphaFoldDB" id="X1FNI4"/>
<evidence type="ECO:0000313" key="1">
    <source>
        <dbReference type="EMBL" id="GAH34060.1"/>
    </source>
</evidence>
<feature type="non-terminal residue" evidence="1">
    <location>
        <position position="1"/>
    </location>
</feature>